<proteinExistence type="predicted"/>
<feature type="compositionally biased region" description="Basic and acidic residues" evidence="1">
    <location>
        <begin position="56"/>
        <end position="66"/>
    </location>
</feature>
<dbReference type="PANTHER" id="PTHR35667">
    <property type="entry name" value="LEUKEMIA NUP98 FUSION PARTNER 1"/>
    <property type="match status" value="1"/>
</dbReference>
<dbReference type="Pfam" id="PF15419">
    <property type="entry name" value="LNP1"/>
    <property type="match status" value="1"/>
</dbReference>
<evidence type="ECO:0000313" key="2">
    <source>
        <dbReference type="EMBL" id="KAK2858272.1"/>
    </source>
</evidence>
<organism evidence="2 3">
    <name type="scientific">Tachysurus vachellii</name>
    <name type="common">Darkbarbel catfish</name>
    <name type="synonym">Pelteobagrus vachellii</name>
    <dbReference type="NCBI Taxonomy" id="175792"/>
    <lineage>
        <taxon>Eukaryota</taxon>
        <taxon>Metazoa</taxon>
        <taxon>Chordata</taxon>
        <taxon>Craniata</taxon>
        <taxon>Vertebrata</taxon>
        <taxon>Euteleostomi</taxon>
        <taxon>Actinopterygii</taxon>
        <taxon>Neopterygii</taxon>
        <taxon>Teleostei</taxon>
        <taxon>Ostariophysi</taxon>
        <taxon>Siluriformes</taxon>
        <taxon>Bagridae</taxon>
        <taxon>Tachysurus</taxon>
    </lineage>
</organism>
<dbReference type="AlphaFoldDB" id="A0AA88NRV5"/>
<keyword evidence="3" id="KW-1185">Reference proteome</keyword>
<evidence type="ECO:0008006" key="4">
    <source>
        <dbReference type="Google" id="ProtNLM"/>
    </source>
</evidence>
<dbReference type="EMBL" id="JAVHJS010000005">
    <property type="protein sequence ID" value="KAK2858272.1"/>
    <property type="molecule type" value="Genomic_DNA"/>
</dbReference>
<feature type="compositionally biased region" description="Basic residues" evidence="1">
    <location>
        <begin position="16"/>
        <end position="25"/>
    </location>
</feature>
<protein>
    <recommendedName>
        <fullName evidence="4">Leukemia NUP98 fusion partner 1</fullName>
    </recommendedName>
</protein>
<reference evidence="2" key="1">
    <citation type="submission" date="2023-08" db="EMBL/GenBank/DDBJ databases">
        <title>Pelteobagrus vachellii genome.</title>
        <authorList>
            <person name="Liu H."/>
        </authorList>
    </citation>
    <scope>NUCLEOTIDE SEQUENCE</scope>
    <source>
        <strain evidence="2">PRFRI_2022a</strain>
        <tissue evidence="2">Muscle</tissue>
    </source>
</reference>
<dbReference type="InterPro" id="IPR029280">
    <property type="entry name" value="LNP1"/>
</dbReference>
<feature type="region of interest" description="Disordered" evidence="1">
    <location>
        <begin position="1"/>
        <end position="86"/>
    </location>
</feature>
<feature type="compositionally biased region" description="Basic and acidic residues" evidence="1">
    <location>
        <begin position="73"/>
        <end position="86"/>
    </location>
</feature>
<dbReference type="PANTHER" id="PTHR35667:SF1">
    <property type="entry name" value="LEUKEMIA NUP98 FUSION PARTNER 1"/>
    <property type="match status" value="1"/>
</dbReference>
<evidence type="ECO:0000313" key="3">
    <source>
        <dbReference type="Proteomes" id="UP001187315"/>
    </source>
</evidence>
<name>A0AA88NRV5_TACVA</name>
<gene>
    <name evidence="2" type="ORF">Q7C36_006191</name>
</gene>
<evidence type="ECO:0000256" key="1">
    <source>
        <dbReference type="SAM" id="MobiDB-lite"/>
    </source>
</evidence>
<accession>A0AA88NRV5</accession>
<dbReference type="Proteomes" id="UP001187315">
    <property type="component" value="Unassembled WGS sequence"/>
</dbReference>
<feature type="region of interest" description="Disordered" evidence="1">
    <location>
        <begin position="155"/>
        <end position="174"/>
    </location>
</feature>
<sequence>MSSYWGHGGREERTKERKRSFRRSRQSTCDRRSSLPCMSQLEAMRLKHPSTPTHIQRHEEEREIRSHPHARRVSSDEYRGKKAERAESRINTVPELTESFKRMLRFHNRRVPALSNPDNTCLICHEETCRRGRETGRGAQELHCSHRLHKEVRRLDQGARPRSRSSAAVCESRTEGLLCSKQEEYRLPRQRRSLRRQR</sequence>
<comment type="caution">
    <text evidence="2">The sequence shown here is derived from an EMBL/GenBank/DDBJ whole genome shotgun (WGS) entry which is preliminary data.</text>
</comment>